<proteinExistence type="predicted"/>
<dbReference type="Proteomes" id="UP000807115">
    <property type="component" value="Chromosome 5"/>
</dbReference>
<evidence type="ECO:0008006" key="5">
    <source>
        <dbReference type="Google" id="ProtNLM"/>
    </source>
</evidence>
<reference evidence="3" key="1">
    <citation type="journal article" date="2019" name="BMC Genomics">
        <title>A new reference genome for Sorghum bicolor reveals high levels of sequence similarity between sweet and grain genotypes: implications for the genetics of sugar metabolism.</title>
        <authorList>
            <person name="Cooper E.A."/>
            <person name="Brenton Z.W."/>
            <person name="Flinn B.S."/>
            <person name="Jenkins J."/>
            <person name="Shu S."/>
            <person name="Flowers D."/>
            <person name="Luo F."/>
            <person name="Wang Y."/>
            <person name="Xia P."/>
            <person name="Barry K."/>
            <person name="Daum C."/>
            <person name="Lipzen A."/>
            <person name="Yoshinaga Y."/>
            <person name="Schmutz J."/>
            <person name="Saski C."/>
            <person name="Vermerris W."/>
            <person name="Kresovich S."/>
        </authorList>
    </citation>
    <scope>NUCLEOTIDE SEQUENCE</scope>
</reference>
<feature type="compositionally biased region" description="Basic and acidic residues" evidence="1">
    <location>
        <begin position="100"/>
        <end position="110"/>
    </location>
</feature>
<dbReference type="EMBL" id="CM027684">
    <property type="protein sequence ID" value="KAG0530917.1"/>
    <property type="molecule type" value="Genomic_DNA"/>
</dbReference>
<feature type="compositionally biased region" description="Low complexity" evidence="1">
    <location>
        <begin position="90"/>
        <end position="99"/>
    </location>
</feature>
<gene>
    <name evidence="3" type="ORF">BDA96_05G228600</name>
</gene>
<feature type="region of interest" description="Disordered" evidence="1">
    <location>
        <begin position="74"/>
        <end position="110"/>
    </location>
</feature>
<feature type="chain" id="PRO_5037587840" description="Secreted protein" evidence="2">
    <location>
        <begin position="19"/>
        <end position="110"/>
    </location>
</feature>
<evidence type="ECO:0000256" key="2">
    <source>
        <dbReference type="SAM" id="SignalP"/>
    </source>
</evidence>
<organism evidence="3 4">
    <name type="scientific">Sorghum bicolor</name>
    <name type="common">Sorghum</name>
    <name type="synonym">Sorghum vulgare</name>
    <dbReference type="NCBI Taxonomy" id="4558"/>
    <lineage>
        <taxon>Eukaryota</taxon>
        <taxon>Viridiplantae</taxon>
        <taxon>Streptophyta</taxon>
        <taxon>Embryophyta</taxon>
        <taxon>Tracheophyta</taxon>
        <taxon>Spermatophyta</taxon>
        <taxon>Magnoliopsida</taxon>
        <taxon>Liliopsida</taxon>
        <taxon>Poales</taxon>
        <taxon>Poaceae</taxon>
        <taxon>PACMAD clade</taxon>
        <taxon>Panicoideae</taxon>
        <taxon>Andropogonodae</taxon>
        <taxon>Andropogoneae</taxon>
        <taxon>Sorghinae</taxon>
        <taxon>Sorghum</taxon>
    </lineage>
</organism>
<name>A0A921R1G7_SORBI</name>
<evidence type="ECO:0000313" key="4">
    <source>
        <dbReference type="Proteomes" id="UP000807115"/>
    </source>
</evidence>
<comment type="caution">
    <text evidence="3">The sequence shown here is derived from an EMBL/GenBank/DDBJ whole genome shotgun (WGS) entry which is preliminary data.</text>
</comment>
<keyword evidence="2" id="KW-0732">Signal</keyword>
<evidence type="ECO:0000256" key="1">
    <source>
        <dbReference type="SAM" id="MobiDB-lite"/>
    </source>
</evidence>
<protein>
    <recommendedName>
        <fullName evidence="5">Secreted protein</fullName>
    </recommendedName>
</protein>
<reference evidence="3" key="2">
    <citation type="submission" date="2020-10" db="EMBL/GenBank/DDBJ databases">
        <authorList>
            <person name="Cooper E.A."/>
            <person name="Brenton Z.W."/>
            <person name="Flinn B.S."/>
            <person name="Jenkins J."/>
            <person name="Shu S."/>
            <person name="Flowers D."/>
            <person name="Luo F."/>
            <person name="Wang Y."/>
            <person name="Xia P."/>
            <person name="Barry K."/>
            <person name="Daum C."/>
            <person name="Lipzen A."/>
            <person name="Yoshinaga Y."/>
            <person name="Schmutz J."/>
            <person name="Saski C."/>
            <person name="Vermerris W."/>
            <person name="Kresovich S."/>
        </authorList>
    </citation>
    <scope>NUCLEOTIDE SEQUENCE</scope>
</reference>
<feature type="region of interest" description="Disordered" evidence="1">
    <location>
        <begin position="29"/>
        <end position="51"/>
    </location>
</feature>
<feature type="signal peptide" evidence="2">
    <location>
        <begin position="1"/>
        <end position="18"/>
    </location>
</feature>
<accession>A0A921R1G7</accession>
<evidence type="ECO:0000313" key="3">
    <source>
        <dbReference type="EMBL" id="KAG0530917.1"/>
    </source>
</evidence>
<sequence>MMRAPLLSFVLVLAVAAAVPLVPVVCTSRSESKGDGAATAAGEQPGSVKPLSFYEYGPPEKATDKAMEQIVDAQATPAVTADTDQKSNAEADTATASATEVKKEKSAYPN</sequence>
<dbReference type="AlphaFoldDB" id="A0A921R1G7"/>